<name>A0AAX4K601_9TREE</name>
<evidence type="ECO:0000256" key="2">
    <source>
        <dbReference type="SAM" id="SignalP"/>
    </source>
</evidence>
<organism evidence="3 4">
    <name type="scientific">Kwoniella dendrophila CBS 6074</name>
    <dbReference type="NCBI Taxonomy" id="1295534"/>
    <lineage>
        <taxon>Eukaryota</taxon>
        <taxon>Fungi</taxon>
        <taxon>Dikarya</taxon>
        <taxon>Basidiomycota</taxon>
        <taxon>Agaricomycotina</taxon>
        <taxon>Tremellomycetes</taxon>
        <taxon>Tremellales</taxon>
        <taxon>Cryptococcaceae</taxon>
        <taxon>Kwoniella</taxon>
    </lineage>
</organism>
<evidence type="ECO:0000256" key="1">
    <source>
        <dbReference type="SAM" id="MobiDB-lite"/>
    </source>
</evidence>
<evidence type="ECO:0000313" key="3">
    <source>
        <dbReference type="EMBL" id="WWC92559.1"/>
    </source>
</evidence>
<feature type="chain" id="PRO_5043410735" description="Glycoprotein" evidence="2">
    <location>
        <begin position="18"/>
        <end position="407"/>
    </location>
</feature>
<dbReference type="AlphaFoldDB" id="A0AAX4K601"/>
<dbReference type="RefSeq" id="XP_066079321.1">
    <property type="nucleotide sequence ID" value="XM_066223224.1"/>
</dbReference>
<dbReference type="GeneID" id="91098186"/>
<feature type="signal peptide" evidence="2">
    <location>
        <begin position="1"/>
        <end position="17"/>
    </location>
</feature>
<sequence length="407" mass="41178">MFALIPLLALLPSLTSAQVTASFPNGATNPEKPEFYPIGSYVNSTSVSRLITLNGVDDFCLWGPPDQSGDPKNEIGNIEPVVVAYCTKPRNGARLIPDGAITGAHFIKTPTYVQIHGFWDGTKVGIVAGDSGGELDPHGAENLGNPIGGNVTSNVEGKDVFYEEWMSFISYDQFCLRVCTAETSNVSAALQCEHELDIMGCQFVMAIENFYQSNNTFSSCEGEPAAPPGLYPQAGGGYSTFRQRYTQTDAAGQGLWTVGNTVTPSTVAFYPKTSNCNTYSTISNGVNTGDWAVTATPVVLVSGSTQTATVGSTSQSKPSGASAAASTGSASGASSGASGSSASASASRSGSSAGASASAGASGSTNSSNAAAGTSGARLTAQGSSANLIVGAGVAAVGVLVGAVSFL</sequence>
<dbReference type="Proteomes" id="UP001355207">
    <property type="component" value="Chromosome 10"/>
</dbReference>
<gene>
    <name evidence="3" type="ORF">L201_007518</name>
</gene>
<evidence type="ECO:0000313" key="4">
    <source>
        <dbReference type="Proteomes" id="UP001355207"/>
    </source>
</evidence>
<accession>A0AAX4K601</accession>
<keyword evidence="4" id="KW-1185">Reference proteome</keyword>
<keyword evidence="2" id="KW-0732">Signal</keyword>
<feature type="compositionally biased region" description="Low complexity" evidence="1">
    <location>
        <begin position="319"/>
        <end position="373"/>
    </location>
</feature>
<feature type="compositionally biased region" description="Polar residues" evidence="1">
    <location>
        <begin position="308"/>
        <end position="318"/>
    </location>
</feature>
<dbReference type="EMBL" id="CP144107">
    <property type="protein sequence ID" value="WWC92559.1"/>
    <property type="molecule type" value="Genomic_DNA"/>
</dbReference>
<protein>
    <recommendedName>
        <fullName evidence="5">Glycoprotein</fullName>
    </recommendedName>
</protein>
<reference evidence="3 4" key="1">
    <citation type="submission" date="2024-01" db="EMBL/GenBank/DDBJ databases">
        <title>Comparative genomics of Cryptococcus and Kwoniella reveals pathogenesis evolution and contrasting modes of karyotype evolution via chromosome fusion or intercentromeric recombination.</title>
        <authorList>
            <person name="Coelho M.A."/>
            <person name="David-Palma M."/>
            <person name="Shea T."/>
            <person name="Bowers K."/>
            <person name="McGinley-Smith S."/>
            <person name="Mohammad A.W."/>
            <person name="Gnirke A."/>
            <person name="Yurkov A.M."/>
            <person name="Nowrousian M."/>
            <person name="Sun S."/>
            <person name="Cuomo C.A."/>
            <person name="Heitman J."/>
        </authorList>
    </citation>
    <scope>NUCLEOTIDE SEQUENCE [LARGE SCALE GENOMIC DNA]</scope>
    <source>
        <strain evidence="3 4">CBS 6074</strain>
    </source>
</reference>
<feature type="region of interest" description="Disordered" evidence="1">
    <location>
        <begin position="308"/>
        <end position="373"/>
    </location>
</feature>
<evidence type="ECO:0008006" key="5">
    <source>
        <dbReference type="Google" id="ProtNLM"/>
    </source>
</evidence>
<proteinExistence type="predicted"/>